<keyword evidence="2" id="KW-1185">Reference proteome</keyword>
<accession>A0A843UU78</accession>
<organism evidence="1 2">
    <name type="scientific">Colocasia esculenta</name>
    <name type="common">Wild taro</name>
    <name type="synonym">Arum esculentum</name>
    <dbReference type="NCBI Taxonomy" id="4460"/>
    <lineage>
        <taxon>Eukaryota</taxon>
        <taxon>Viridiplantae</taxon>
        <taxon>Streptophyta</taxon>
        <taxon>Embryophyta</taxon>
        <taxon>Tracheophyta</taxon>
        <taxon>Spermatophyta</taxon>
        <taxon>Magnoliopsida</taxon>
        <taxon>Liliopsida</taxon>
        <taxon>Araceae</taxon>
        <taxon>Aroideae</taxon>
        <taxon>Colocasieae</taxon>
        <taxon>Colocasia</taxon>
    </lineage>
</organism>
<protein>
    <submittedName>
        <fullName evidence="1">Uncharacterized protein</fullName>
    </submittedName>
</protein>
<reference evidence="1" key="1">
    <citation type="submission" date="2017-07" db="EMBL/GenBank/DDBJ databases">
        <title>Taro Niue Genome Assembly and Annotation.</title>
        <authorList>
            <person name="Atibalentja N."/>
            <person name="Keating K."/>
            <person name="Fields C.J."/>
        </authorList>
    </citation>
    <scope>NUCLEOTIDE SEQUENCE</scope>
    <source>
        <strain evidence="1">Niue_2</strain>
        <tissue evidence="1">Leaf</tissue>
    </source>
</reference>
<gene>
    <name evidence="1" type="ORF">Taro_016844</name>
</gene>
<dbReference type="PANTHER" id="PTHR36776:SF1">
    <property type="entry name" value="EXPRESSED PROTEIN"/>
    <property type="match status" value="1"/>
</dbReference>
<evidence type="ECO:0000313" key="2">
    <source>
        <dbReference type="Proteomes" id="UP000652761"/>
    </source>
</evidence>
<evidence type="ECO:0000313" key="1">
    <source>
        <dbReference type="EMBL" id="MQL84343.1"/>
    </source>
</evidence>
<dbReference type="OrthoDB" id="41419at2759"/>
<dbReference type="Proteomes" id="UP000652761">
    <property type="component" value="Unassembled WGS sequence"/>
</dbReference>
<dbReference type="EMBL" id="NMUH01000755">
    <property type="protein sequence ID" value="MQL84343.1"/>
    <property type="molecule type" value="Genomic_DNA"/>
</dbReference>
<name>A0A843UU78_COLES</name>
<sequence>MESLLLLPPAACRAPLSPASARSCGGSHSVTRLPAHTTPPPPFRAVRLLGPRCRPRRSPLFASYQEKPGGAEDAKGIIQELRVPDSWLVPSKALEESEWLRVSLHKWLDDEYCPEPMNIEISKVAAWSYYNSLAAKETEMGEILLKMIRDLQSLSYQESFHGAFSAANAAINLITIRTESSQ</sequence>
<comment type="caution">
    <text evidence="1">The sequence shown here is derived from an EMBL/GenBank/DDBJ whole genome shotgun (WGS) entry which is preliminary data.</text>
</comment>
<proteinExistence type="predicted"/>
<dbReference type="AlphaFoldDB" id="A0A843UU78"/>
<dbReference type="PANTHER" id="PTHR36776">
    <property type="entry name" value="EXPRESSED PROTEIN"/>
    <property type="match status" value="1"/>
</dbReference>